<dbReference type="EMBL" id="BSYI01000001">
    <property type="protein sequence ID" value="GMG80846.1"/>
    <property type="molecule type" value="Genomic_DNA"/>
</dbReference>
<evidence type="ECO:0000313" key="3">
    <source>
        <dbReference type="Proteomes" id="UP001239909"/>
    </source>
</evidence>
<evidence type="ECO:0000256" key="1">
    <source>
        <dbReference type="SAM" id="SignalP"/>
    </source>
</evidence>
<sequence length="102" mass="11354">MTRTSILAAALVAALAAPALAGPAATPGVDHREHRQAHRIHAGIQDGQIGLRESWRLIRGQVGIRRAERRARSDGHVGLGERVRLHRQLNRQSRRIFRAKHN</sequence>
<dbReference type="RefSeq" id="WP_285669473.1">
    <property type="nucleotide sequence ID" value="NZ_BSYI01000001.1"/>
</dbReference>
<reference evidence="2 3" key="1">
    <citation type="submission" date="2023-04" db="EMBL/GenBank/DDBJ databases">
        <title>Marinoamorphus aggregata gen. nov., sp. Nov., isolate from tissue of brittle star Ophioplocus japonicus.</title>
        <authorList>
            <person name="Kawano K."/>
            <person name="Sawayama S."/>
            <person name="Nakagawa S."/>
        </authorList>
    </citation>
    <scope>NUCLEOTIDE SEQUENCE [LARGE SCALE GENOMIC DNA]</scope>
    <source>
        <strain evidence="2 3">NKW23</strain>
    </source>
</reference>
<accession>A0ABQ6LEL6</accession>
<proteinExistence type="predicted"/>
<keyword evidence="1" id="KW-0732">Signal</keyword>
<evidence type="ECO:0000313" key="2">
    <source>
        <dbReference type="EMBL" id="GMG80846.1"/>
    </source>
</evidence>
<dbReference type="Proteomes" id="UP001239909">
    <property type="component" value="Unassembled WGS sequence"/>
</dbReference>
<keyword evidence="3" id="KW-1185">Reference proteome</keyword>
<feature type="chain" id="PRO_5046299680" evidence="1">
    <location>
        <begin position="22"/>
        <end position="102"/>
    </location>
</feature>
<gene>
    <name evidence="2" type="ORF">LNKW23_00580</name>
</gene>
<feature type="signal peptide" evidence="1">
    <location>
        <begin position="1"/>
        <end position="21"/>
    </location>
</feature>
<name>A0ABQ6LEL6_9RHOB</name>
<comment type="caution">
    <text evidence="2">The sequence shown here is derived from an EMBL/GenBank/DDBJ whole genome shotgun (WGS) entry which is preliminary data.</text>
</comment>
<organism evidence="2 3">
    <name type="scientific">Paralimibaculum aggregatum</name>
    <dbReference type="NCBI Taxonomy" id="3036245"/>
    <lineage>
        <taxon>Bacteria</taxon>
        <taxon>Pseudomonadati</taxon>
        <taxon>Pseudomonadota</taxon>
        <taxon>Alphaproteobacteria</taxon>
        <taxon>Rhodobacterales</taxon>
        <taxon>Paracoccaceae</taxon>
        <taxon>Paralimibaculum</taxon>
    </lineage>
</organism>
<protein>
    <submittedName>
        <fullName evidence="2">Uncharacterized protein</fullName>
    </submittedName>
</protein>